<comment type="caution">
    <text evidence="6">The sequence shown here is derived from an EMBL/GenBank/DDBJ whole genome shotgun (WGS) entry which is preliminary data.</text>
</comment>
<dbReference type="EMBL" id="BSYO01000028">
    <property type="protein sequence ID" value="GMH24613.1"/>
    <property type="molecule type" value="Genomic_DNA"/>
</dbReference>
<evidence type="ECO:0000256" key="3">
    <source>
        <dbReference type="SAM" id="Phobius"/>
    </source>
</evidence>
<dbReference type="Pfam" id="PF04784">
    <property type="entry name" value="DUF547"/>
    <property type="match status" value="1"/>
</dbReference>
<feature type="transmembrane region" description="Helical" evidence="3">
    <location>
        <begin position="65"/>
        <end position="86"/>
    </location>
</feature>
<evidence type="ECO:0000259" key="5">
    <source>
        <dbReference type="Pfam" id="PF14389"/>
    </source>
</evidence>
<proteinExistence type="predicted"/>
<dbReference type="AlphaFoldDB" id="A0AAD3Y0K5"/>
<evidence type="ECO:0000256" key="2">
    <source>
        <dbReference type="SAM" id="MobiDB-lite"/>
    </source>
</evidence>
<feature type="domain" description="Ternary complex factor MIP1 leucine-zipper" evidence="5">
    <location>
        <begin position="146"/>
        <end position="226"/>
    </location>
</feature>
<gene>
    <name evidence="6" type="ORF">Nepgr_026456</name>
</gene>
<dbReference type="Proteomes" id="UP001279734">
    <property type="component" value="Unassembled WGS sequence"/>
</dbReference>
<keyword evidence="3" id="KW-0812">Transmembrane</keyword>
<feature type="compositionally biased region" description="Basic and acidic residues" evidence="2">
    <location>
        <begin position="333"/>
        <end position="348"/>
    </location>
</feature>
<reference evidence="6" key="1">
    <citation type="submission" date="2023-05" db="EMBL/GenBank/DDBJ databases">
        <title>Nepenthes gracilis genome sequencing.</title>
        <authorList>
            <person name="Fukushima K."/>
        </authorList>
    </citation>
    <scope>NUCLEOTIDE SEQUENCE</scope>
    <source>
        <strain evidence="6">SING2019-196</strain>
    </source>
</reference>
<dbReference type="Pfam" id="PF14389">
    <property type="entry name" value="Lzipper-MIP1"/>
    <property type="match status" value="1"/>
</dbReference>
<evidence type="ECO:0000313" key="7">
    <source>
        <dbReference type="Proteomes" id="UP001279734"/>
    </source>
</evidence>
<feature type="domain" description="DUF547" evidence="4">
    <location>
        <begin position="523"/>
        <end position="652"/>
    </location>
</feature>
<organism evidence="6 7">
    <name type="scientific">Nepenthes gracilis</name>
    <name type="common">Slender pitcher plant</name>
    <dbReference type="NCBI Taxonomy" id="150966"/>
    <lineage>
        <taxon>Eukaryota</taxon>
        <taxon>Viridiplantae</taxon>
        <taxon>Streptophyta</taxon>
        <taxon>Embryophyta</taxon>
        <taxon>Tracheophyta</taxon>
        <taxon>Spermatophyta</taxon>
        <taxon>Magnoliopsida</taxon>
        <taxon>eudicotyledons</taxon>
        <taxon>Gunneridae</taxon>
        <taxon>Pentapetalae</taxon>
        <taxon>Caryophyllales</taxon>
        <taxon>Nepenthaceae</taxon>
        <taxon>Nepenthes</taxon>
    </lineage>
</organism>
<evidence type="ECO:0000256" key="1">
    <source>
        <dbReference type="SAM" id="Coils"/>
    </source>
</evidence>
<name>A0AAD3Y0K5_NEPGR</name>
<evidence type="ECO:0000313" key="6">
    <source>
        <dbReference type="EMBL" id="GMH24613.1"/>
    </source>
</evidence>
<keyword evidence="7" id="KW-1185">Reference proteome</keyword>
<dbReference type="InterPro" id="IPR025757">
    <property type="entry name" value="MIP1_Leuzipper"/>
</dbReference>
<protein>
    <submittedName>
        <fullName evidence="6">Uncharacterized protein</fullName>
    </submittedName>
</protein>
<evidence type="ECO:0000259" key="4">
    <source>
        <dbReference type="Pfam" id="PF04784"/>
    </source>
</evidence>
<dbReference type="PANTHER" id="PTHR46248:SF12">
    <property type="entry name" value="TERNARY COMPLEX FACTOR MIP1 LEUCINE-ZIPPER PROTEIN"/>
    <property type="match status" value="1"/>
</dbReference>
<dbReference type="InterPro" id="IPR006869">
    <property type="entry name" value="DUF547"/>
</dbReference>
<keyword evidence="3" id="KW-1133">Transmembrane helix</keyword>
<accession>A0AAD3Y0K5</accession>
<feature type="region of interest" description="Disordered" evidence="2">
    <location>
        <begin position="308"/>
        <end position="363"/>
    </location>
</feature>
<feature type="coiled-coil region" evidence="1">
    <location>
        <begin position="156"/>
        <end position="222"/>
    </location>
</feature>
<keyword evidence="3" id="KW-0472">Membrane</keyword>
<dbReference type="PANTHER" id="PTHR46248">
    <property type="entry name" value="EXPRESSED PROTEIN"/>
    <property type="match status" value="1"/>
</dbReference>
<sequence length="732" mass="83413">MPLMKFCLTQGEETKFIKFPPLSPWYIPAAILLPLAQHLSLSNSEEKRDRQTQRPFERRNSNRRLLANLSLFLLSGFPFLSTFPLFQVSSLASYFPGKLRMNRRTRTSHQSVKHHPRLLVEQKMELQGRRSMHTDKTRNNCRRSIKEKELALLQDVDRLKKKLRHEENIHKALQRAFNRPLGALPRLPPYLSPNTQQLLAEIAVLEEEVVRLEEQVVSCRQILYQEAIYISSEEKVENPIDSEKKILSKTMKQEQSKSKEYSGFDLSTLLDNSPYRSLKKGHLKLRNVNNGVNLASLLDKSPRSLAQMAQASSEFASEKTDPSSSGSMNGERVSNETKSSVEEQETKENRKHSNSAKDYQSPGHKLSIVKTLVRLPSIKQETAQNSLDSPKVQLERRQRLINQERAQQNCISSSDNKVLGEDSEPNKISEDVLKCLCSIFMRMNATNDKFPQVVSCVEFDSETKLQDPYGSGAEFREREIGSYKYICAIDACSIDLKQKRNALFLFHRLKLLLGKLASVSSEGLSHQHKLAFWINTYNSCMLNAFLEHGIPESPEMVVALMGEATIVVGGQLLNAITIEHFILRLPFYLNYACPKAAAQKDELKSCGIVGWEWSEPLVTFALSCGSWSSPAVRVYTASKVESELEAAKRDYLQAAVGISKSNKLIIPKLLEWYLLDFAKDLESLLDWLCLQLPHQLRKEALSCLERKGKEPLSQLIQVMPYDFNFRYLLSIA</sequence>
<keyword evidence="1" id="KW-0175">Coiled coil</keyword>